<reference evidence="3 4" key="1">
    <citation type="submission" date="2016-10" db="EMBL/GenBank/DDBJ databases">
        <title>Genome sequence of the ascomycete fungus Penicillium subrubescens.</title>
        <authorList>
            <person name="De Vries R.P."/>
            <person name="Peng M."/>
            <person name="Dilokpimol A."/>
            <person name="Hilden K."/>
            <person name="Makela M.R."/>
            <person name="Grigoriev I."/>
            <person name="Riley R."/>
            <person name="Granchi Z."/>
        </authorList>
    </citation>
    <scope>NUCLEOTIDE SEQUENCE [LARGE SCALE GENOMIC DNA]</scope>
    <source>
        <strain evidence="3 4">CBS 132785</strain>
    </source>
</reference>
<dbReference type="PANTHER" id="PTHR30575">
    <property type="entry name" value="PEPTIDASE M20"/>
    <property type="match status" value="1"/>
</dbReference>
<evidence type="ECO:0000313" key="4">
    <source>
        <dbReference type="Proteomes" id="UP000186955"/>
    </source>
</evidence>
<dbReference type="CDD" id="cd05672">
    <property type="entry name" value="M20_ACY1L2-like"/>
    <property type="match status" value="1"/>
</dbReference>
<sequence length="360" mass="38647">MALGPTISIPPKEAQAAIDNALEKVSKQLRELNHYIWSNPELAYEEHKAHDAICDFLESQGFTVTRHAYGVDTSFECISGTEGRLVNFNAEYDALPDIGHACGHNLIATSSIAAFLALSHLQKEYGVKGRIQLLGTPAEENGGGKAKLIDAGAYKGVDISLMSHGGPTNLAGLPSDGVAGVLMNARKELHVEYFGKNAHAGGNPWDGVNALDALVQAYNGISTLRQHILPDERIHGAFLDVPKVANVIPAYTKSYWQIRSPTLQGLNKLIAKSQIVDTRKGNVSYVAPTLHSMFAIPTPEGAFPHHPSFAASAGTDEAHEEAIFTGKGLALTGWDMLCDDGLFELAKAQWEGQLPAPAHK</sequence>
<dbReference type="PANTHER" id="PTHR30575:SF8">
    <property type="entry name" value="PEPTIDASE M20 DOMAIN-CONTAINING PROTEIN 2"/>
    <property type="match status" value="1"/>
</dbReference>
<dbReference type="InterPro" id="IPR036264">
    <property type="entry name" value="Bact_exopeptidase_dim_dom"/>
</dbReference>
<dbReference type="Proteomes" id="UP000186955">
    <property type="component" value="Unassembled WGS sequence"/>
</dbReference>
<dbReference type="InterPro" id="IPR017144">
    <property type="entry name" value="Xaa-Arg_dipeptidase"/>
</dbReference>
<organism evidence="3 4">
    <name type="scientific">Penicillium subrubescens</name>
    <dbReference type="NCBI Taxonomy" id="1316194"/>
    <lineage>
        <taxon>Eukaryota</taxon>
        <taxon>Fungi</taxon>
        <taxon>Dikarya</taxon>
        <taxon>Ascomycota</taxon>
        <taxon>Pezizomycotina</taxon>
        <taxon>Eurotiomycetes</taxon>
        <taxon>Eurotiomycetidae</taxon>
        <taxon>Eurotiales</taxon>
        <taxon>Aspergillaceae</taxon>
        <taxon>Penicillium</taxon>
    </lineage>
</organism>
<comment type="caution">
    <text evidence="3">The sequence shown here is derived from an EMBL/GenBank/DDBJ whole genome shotgun (WGS) entry which is preliminary data.</text>
</comment>
<dbReference type="Gene3D" id="3.40.630.10">
    <property type="entry name" value="Zn peptidases"/>
    <property type="match status" value="2"/>
</dbReference>
<gene>
    <name evidence="3" type="ORF">PENSUB_747</name>
</gene>
<evidence type="ECO:0000256" key="2">
    <source>
        <dbReference type="PIRNR" id="PIRNR037226"/>
    </source>
</evidence>
<dbReference type="SUPFAM" id="SSF53187">
    <property type="entry name" value="Zn-dependent exopeptidases"/>
    <property type="match status" value="1"/>
</dbReference>
<dbReference type="FunFam" id="3.30.70.360:FF:000004">
    <property type="entry name" value="Peptidase M20 domain-containing protein 2"/>
    <property type="match status" value="1"/>
</dbReference>
<protein>
    <recommendedName>
        <fullName evidence="2">Peptidase M20 domain-containing protein 2</fullName>
    </recommendedName>
</protein>
<evidence type="ECO:0000313" key="3">
    <source>
        <dbReference type="EMBL" id="OKP13556.1"/>
    </source>
</evidence>
<proteinExistence type="inferred from homology"/>
<dbReference type="STRING" id="1316194.A0A1Q5UM33"/>
<name>A0A1Q5UM33_9EURO</name>
<dbReference type="InterPro" id="IPR052030">
    <property type="entry name" value="Peptidase_M20/M20A_hydrolases"/>
</dbReference>
<dbReference type="Pfam" id="PF01546">
    <property type="entry name" value="Peptidase_M20"/>
    <property type="match status" value="1"/>
</dbReference>
<dbReference type="PIRSF" id="PIRSF037226">
    <property type="entry name" value="Amidohydrolase_ACY1L2_prd"/>
    <property type="match status" value="1"/>
</dbReference>
<dbReference type="InterPro" id="IPR002933">
    <property type="entry name" value="Peptidase_M20"/>
</dbReference>
<dbReference type="GO" id="GO:0016805">
    <property type="term" value="F:dipeptidase activity"/>
    <property type="evidence" value="ECO:0007669"/>
    <property type="project" value="InterPro"/>
</dbReference>
<dbReference type="AlphaFoldDB" id="A0A1Q5UM33"/>
<evidence type="ECO:0000256" key="1">
    <source>
        <dbReference type="ARBA" id="ARBA00006247"/>
    </source>
</evidence>
<keyword evidence="4" id="KW-1185">Reference proteome</keyword>
<dbReference type="SUPFAM" id="SSF55031">
    <property type="entry name" value="Bacterial exopeptidase dimerisation domain"/>
    <property type="match status" value="1"/>
</dbReference>
<accession>A0A1Q5UM33</accession>
<dbReference type="EMBL" id="MNBE01000128">
    <property type="protein sequence ID" value="OKP13556.1"/>
    <property type="molecule type" value="Genomic_DNA"/>
</dbReference>
<comment type="similarity">
    <text evidence="1 2">Belongs to the peptidase M20A family.</text>
</comment>